<gene>
    <name evidence="2" type="ORF">SO694_00081015</name>
</gene>
<protein>
    <submittedName>
        <fullName evidence="2">Uncharacterized protein</fullName>
    </submittedName>
</protein>
<reference evidence="2 3" key="1">
    <citation type="submission" date="2024-03" db="EMBL/GenBank/DDBJ databases">
        <title>Aureococcus anophagefferens CCMP1851 and Kratosvirus quantuckense: Draft genome of a second virus-susceptible host strain in the model system.</title>
        <authorList>
            <person name="Chase E."/>
            <person name="Truchon A.R."/>
            <person name="Schepens W."/>
            <person name="Wilhelm S.W."/>
        </authorList>
    </citation>
    <scope>NUCLEOTIDE SEQUENCE [LARGE SCALE GENOMIC DNA]</scope>
    <source>
        <strain evidence="2 3">CCMP1851</strain>
    </source>
</reference>
<name>A0ABR1G4I5_AURAN</name>
<dbReference type="EMBL" id="JBBJCI010000119">
    <property type="protein sequence ID" value="KAK7248165.1"/>
    <property type="molecule type" value="Genomic_DNA"/>
</dbReference>
<sequence>MGDVRTVSASSDDSACAPTPLATSSPTGDLSEEELRAVCALWSEAFPTAPGRDRYAEAVARLATAGATAEMVHAVFERDGACVAAARSFVRVVGVGRRRPGALSLAFAPRRRRGRAAGASAPPVRAAWARLGGGLDDCVFCSGVPPFWRLGARRPRCDVEYPSASSKRFVDPTMLRVATAEAEPWPPGATIRANGDGW</sequence>
<feature type="region of interest" description="Disordered" evidence="1">
    <location>
        <begin position="1"/>
        <end position="29"/>
    </location>
</feature>
<keyword evidence="3" id="KW-1185">Reference proteome</keyword>
<proteinExistence type="predicted"/>
<accession>A0ABR1G4I5</accession>
<evidence type="ECO:0000313" key="2">
    <source>
        <dbReference type="EMBL" id="KAK7248165.1"/>
    </source>
</evidence>
<dbReference type="Proteomes" id="UP001363151">
    <property type="component" value="Unassembled WGS sequence"/>
</dbReference>
<evidence type="ECO:0000313" key="3">
    <source>
        <dbReference type="Proteomes" id="UP001363151"/>
    </source>
</evidence>
<comment type="caution">
    <text evidence="2">The sequence shown here is derived from an EMBL/GenBank/DDBJ whole genome shotgun (WGS) entry which is preliminary data.</text>
</comment>
<evidence type="ECO:0000256" key="1">
    <source>
        <dbReference type="SAM" id="MobiDB-lite"/>
    </source>
</evidence>
<organism evidence="2 3">
    <name type="scientific">Aureococcus anophagefferens</name>
    <name type="common">Harmful bloom alga</name>
    <dbReference type="NCBI Taxonomy" id="44056"/>
    <lineage>
        <taxon>Eukaryota</taxon>
        <taxon>Sar</taxon>
        <taxon>Stramenopiles</taxon>
        <taxon>Ochrophyta</taxon>
        <taxon>Pelagophyceae</taxon>
        <taxon>Pelagomonadales</taxon>
        <taxon>Pelagomonadaceae</taxon>
        <taxon>Aureococcus</taxon>
    </lineage>
</organism>